<feature type="compositionally biased region" description="Low complexity" evidence="1">
    <location>
        <begin position="287"/>
        <end position="298"/>
    </location>
</feature>
<dbReference type="AlphaFoldDB" id="A0A0N4YZX6"/>
<feature type="compositionally biased region" description="Basic residues" evidence="1">
    <location>
        <begin position="29"/>
        <end position="47"/>
    </location>
</feature>
<feature type="compositionally biased region" description="Low complexity" evidence="1">
    <location>
        <begin position="176"/>
        <end position="190"/>
    </location>
</feature>
<feature type="compositionally biased region" description="Basic residues" evidence="1">
    <location>
        <begin position="664"/>
        <end position="691"/>
    </location>
</feature>
<evidence type="ECO:0000313" key="2">
    <source>
        <dbReference type="Proteomes" id="UP000038045"/>
    </source>
</evidence>
<dbReference type="WBParaSite" id="PTRK_0000000800.1">
    <property type="protein sequence ID" value="PTRK_0000000800.1"/>
    <property type="gene ID" value="PTRK_0000000800"/>
</dbReference>
<reference evidence="3" key="1">
    <citation type="submission" date="2017-02" db="UniProtKB">
        <authorList>
            <consortium name="WormBaseParasite"/>
        </authorList>
    </citation>
    <scope>IDENTIFICATION</scope>
</reference>
<sequence length="834" mass="91101">MCPLGDLHDPSPTKRRRRTPRGAAEGSRRSLRARRSGHAAARHRRAGGRGTGDALSQLRRPVRAGRGGLCRTDRRPGSPHPRTSGRSRGLPVVPRPDGRADDPERGPVDRDPRPEGRGPGSDPHRVEARRGRGPADFSGGGTGTARPERRGHPRHRPDAGRAVAHGRGSGPGSVEPPRAGADAGRRPAASRARDKPADWTRRMSHAAGPAGQDLRAAGLRHLRPVRAGHRPADRRPGAGTDRLVDRGGVDRLGPARGDSAADRRHHYRIQSDQSADRHQVAGRARSGAADPGHPAGADRPVGTDVRRGRLPAADGAGHRPVARPVLGHAVRHGGGVADQRLHPEHGKAVEAHLHRPGPDRHRRLHGQPRDRADPSGQSLFQSGPAGLRRRLLHRPDHDHRFWQGVAGRGQEHGQLHRSVLDRPERRRPDGFGPDRHHPDDPREVPLQPVEREHQPGPAAARRCTSAVQRPSRHDQRGSGPDRPGRGRLDPARLAPSAVRGRPPDHRQRLCARSGDGHQPPDRAAGPVAGHHRRPHLSPEAGSGPGHLAFGRSRPGQLGPEPGLGARLGRPDPRLHRRGRVRCDQGPGRRAARAHPVRRGLGGPGPGRRGPERPARRRGPTGRRPRRRRRGPDRRHLGRGRSRHAGSRRRERPRPGASGPDRSGQHPHRRTPRRTSRRGRGPCRPAGRHRHAADHPGARRDLGHGQYEGNPDARRPRRPAGRDRRRRPGRSEAEGQGRAHLARRRVGVQRDPPRQRHRQLHQGGPAHPGPHLHRPRSGSGDATGPRHVGDGADQRQRRRRESALNPCCNAKLMQLQGCVSLSQPAIGRDDQRPAP</sequence>
<name>A0A0N4YZX6_PARTI</name>
<organism evidence="2 3">
    <name type="scientific">Parastrongyloides trichosuri</name>
    <name type="common">Possum-specific nematode worm</name>
    <dbReference type="NCBI Taxonomy" id="131310"/>
    <lineage>
        <taxon>Eukaryota</taxon>
        <taxon>Metazoa</taxon>
        <taxon>Ecdysozoa</taxon>
        <taxon>Nematoda</taxon>
        <taxon>Chromadorea</taxon>
        <taxon>Rhabditida</taxon>
        <taxon>Tylenchina</taxon>
        <taxon>Panagrolaimomorpha</taxon>
        <taxon>Strongyloidoidea</taxon>
        <taxon>Strongyloididae</taxon>
        <taxon>Parastrongyloides</taxon>
    </lineage>
</organism>
<proteinExistence type="predicted"/>
<feature type="compositionally biased region" description="Basic and acidic residues" evidence="1">
    <location>
        <begin position="230"/>
        <end position="249"/>
    </location>
</feature>
<feature type="compositionally biased region" description="Basic and acidic residues" evidence="1">
    <location>
        <begin position="96"/>
        <end position="130"/>
    </location>
</feature>
<keyword evidence="2" id="KW-1185">Reference proteome</keyword>
<feature type="compositionally biased region" description="Basic residues" evidence="1">
    <location>
        <begin position="614"/>
        <end position="651"/>
    </location>
</feature>
<accession>A0A0N4YZX6</accession>
<protein>
    <submittedName>
        <fullName evidence="3">LigA</fullName>
    </submittedName>
</protein>
<feature type="region of interest" description="Disordered" evidence="1">
    <location>
        <begin position="405"/>
        <end position="803"/>
    </location>
</feature>
<feature type="compositionally biased region" description="Basic and acidic residues" evidence="1">
    <location>
        <begin position="409"/>
        <end position="454"/>
    </location>
</feature>
<feature type="region of interest" description="Disordered" evidence="1">
    <location>
        <begin position="1"/>
        <end position="322"/>
    </location>
</feature>
<feature type="compositionally biased region" description="Basic and acidic residues" evidence="1">
    <location>
        <begin position="692"/>
        <end position="702"/>
    </location>
</feature>
<feature type="compositionally biased region" description="Basic residues" evidence="1">
    <location>
        <begin position="218"/>
        <end position="229"/>
    </location>
</feature>
<feature type="compositionally biased region" description="Basic residues" evidence="1">
    <location>
        <begin position="714"/>
        <end position="727"/>
    </location>
</feature>
<feature type="compositionally biased region" description="Basic and acidic residues" evidence="1">
    <location>
        <begin position="191"/>
        <end position="201"/>
    </location>
</feature>
<feature type="compositionally biased region" description="Basic and acidic residues" evidence="1">
    <location>
        <begin position="1"/>
        <end position="12"/>
    </location>
</feature>
<evidence type="ECO:0000313" key="3">
    <source>
        <dbReference type="WBParaSite" id="PTRK_0000000800.1"/>
    </source>
</evidence>
<dbReference type="Proteomes" id="UP000038045">
    <property type="component" value="Unplaced"/>
</dbReference>
<evidence type="ECO:0000256" key="1">
    <source>
        <dbReference type="SAM" id="MobiDB-lite"/>
    </source>
</evidence>
<feature type="region of interest" description="Disordered" evidence="1">
    <location>
        <begin position="351"/>
        <end position="383"/>
    </location>
</feature>